<gene>
    <name evidence="3" type="ORF">CLV47_102116</name>
</gene>
<reference evidence="3 4" key="1">
    <citation type="submission" date="2018-03" db="EMBL/GenBank/DDBJ databases">
        <title>Genomic Encyclopedia of Archaeal and Bacterial Type Strains, Phase II (KMG-II): from individual species to whole genera.</title>
        <authorList>
            <person name="Goeker M."/>
        </authorList>
    </citation>
    <scope>NUCLEOTIDE SEQUENCE [LARGE SCALE GENOMIC DNA]</scope>
    <source>
        <strain evidence="3 4">DSM 100065</strain>
    </source>
</reference>
<dbReference type="SUPFAM" id="SSF75304">
    <property type="entry name" value="Amidase signature (AS) enzymes"/>
    <property type="match status" value="1"/>
</dbReference>
<evidence type="ECO:0000313" key="4">
    <source>
        <dbReference type="Proteomes" id="UP000237752"/>
    </source>
</evidence>
<dbReference type="InterPro" id="IPR000120">
    <property type="entry name" value="Amidase"/>
</dbReference>
<comment type="caution">
    <text evidence="3">The sequence shown here is derived from an EMBL/GenBank/DDBJ whole genome shotgun (WGS) entry which is preliminary data.</text>
</comment>
<evidence type="ECO:0000313" key="3">
    <source>
        <dbReference type="EMBL" id="PRZ43430.1"/>
    </source>
</evidence>
<dbReference type="PANTHER" id="PTHR11895:SF151">
    <property type="entry name" value="GLUTAMYL-TRNA(GLN) AMIDOTRANSFERASE SUBUNIT A"/>
    <property type="match status" value="1"/>
</dbReference>
<proteinExistence type="predicted"/>
<protein>
    <submittedName>
        <fullName evidence="3">Aspartyl-tRNA(Asn)/glutamyl-tRNA(Gln) amidotransferase subunit A</fullName>
    </submittedName>
</protein>
<name>A0A2T1A4A0_9ACTN</name>
<dbReference type="InterPro" id="IPR020556">
    <property type="entry name" value="Amidase_CS"/>
</dbReference>
<sequence length="464" mass="47861">MTTPSATVRRAILEDARDAVGMAARISTGELSATQVVEQSLDRIALTESDVHALLYVDQDGARAAATEHDERHRRGHPTGPAGGVPIVIKDNIDVAGMVTTAGSRAFGSTPANRDAELVRRLRAAGAILVGKANLDEFAMGATTESSAFGSTHNPHDLSRTPGGSSGGSAASVAAGQVPWAVGSDTGGSIREPAAQCGIVGVKPTYGSIPDHGIVPFAPSLDQAGPMAGTVADTALLHSLMAGGGNYLAAARRGGEESLAGFRIGVVSQMAGRENYPTILRAFERSVEELCAQGAEIVEVSIPSARDGLSLYYAISSAEAVSLLGPLAEAGKLGEESMVRWGKGVQVLGTRGQIEDSWALVQVLRQEVAAAFESCAVLISPTMPVVAPKLGRGSDDPMAAPQTDWWTVLANLTGIPAMSVPHGRSDQTGMPVGLQIMAPHDQDLLLYRVGASIEGSTDVGYAVG</sequence>
<dbReference type="Proteomes" id="UP000237752">
    <property type="component" value="Unassembled WGS sequence"/>
</dbReference>
<feature type="domain" description="Amidase" evidence="2">
    <location>
        <begin position="36"/>
        <end position="443"/>
    </location>
</feature>
<dbReference type="OrthoDB" id="182039at2"/>
<dbReference type="AlphaFoldDB" id="A0A2T1A4A0"/>
<evidence type="ECO:0000259" key="2">
    <source>
        <dbReference type="Pfam" id="PF01425"/>
    </source>
</evidence>
<accession>A0A2T1A4A0</accession>
<feature type="region of interest" description="Disordered" evidence="1">
    <location>
        <begin position="65"/>
        <end position="87"/>
    </location>
</feature>
<organism evidence="3 4">
    <name type="scientific">Antricoccus suffuscus</name>
    <dbReference type="NCBI Taxonomy" id="1629062"/>
    <lineage>
        <taxon>Bacteria</taxon>
        <taxon>Bacillati</taxon>
        <taxon>Actinomycetota</taxon>
        <taxon>Actinomycetes</taxon>
        <taxon>Geodermatophilales</taxon>
        <taxon>Antricoccaceae</taxon>
        <taxon>Antricoccus</taxon>
    </lineage>
</organism>
<dbReference type="RefSeq" id="WP_106347597.1">
    <property type="nucleotide sequence ID" value="NZ_PVUE01000002.1"/>
</dbReference>
<evidence type="ECO:0000256" key="1">
    <source>
        <dbReference type="SAM" id="MobiDB-lite"/>
    </source>
</evidence>
<dbReference type="GO" id="GO:0016740">
    <property type="term" value="F:transferase activity"/>
    <property type="evidence" value="ECO:0007669"/>
    <property type="project" value="UniProtKB-KW"/>
</dbReference>
<keyword evidence="3" id="KW-0808">Transferase</keyword>
<keyword evidence="4" id="KW-1185">Reference proteome</keyword>
<dbReference type="PANTHER" id="PTHR11895">
    <property type="entry name" value="TRANSAMIDASE"/>
    <property type="match status" value="1"/>
</dbReference>
<dbReference type="PROSITE" id="PS00571">
    <property type="entry name" value="AMIDASES"/>
    <property type="match status" value="1"/>
</dbReference>
<dbReference type="InterPro" id="IPR036928">
    <property type="entry name" value="AS_sf"/>
</dbReference>
<dbReference type="Gene3D" id="3.90.1300.10">
    <property type="entry name" value="Amidase signature (AS) domain"/>
    <property type="match status" value="1"/>
</dbReference>
<feature type="region of interest" description="Disordered" evidence="1">
    <location>
        <begin position="146"/>
        <end position="171"/>
    </location>
</feature>
<dbReference type="EMBL" id="PVUE01000002">
    <property type="protein sequence ID" value="PRZ43430.1"/>
    <property type="molecule type" value="Genomic_DNA"/>
</dbReference>
<dbReference type="InterPro" id="IPR023631">
    <property type="entry name" value="Amidase_dom"/>
</dbReference>
<dbReference type="Pfam" id="PF01425">
    <property type="entry name" value="Amidase"/>
    <property type="match status" value="1"/>
</dbReference>